<dbReference type="AlphaFoldDB" id="A0A6A6VNC6"/>
<organism evidence="3 4">
    <name type="scientific">Sporormia fimetaria CBS 119925</name>
    <dbReference type="NCBI Taxonomy" id="1340428"/>
    <lineage>
        <taxon>Eukaryota</taxon>
        <taxon>Fungi</taxon>
        <taxon>Dikarya</taxon>
        <taxon>Ascomycota</taxon>
        <taxon>Pezizomycotina</taxon>
        <taxon>Dothideomycetes</taxon>
        <taxon>Pleosporomycetidae</taxon>
        <taxon>Pleosporales</taxon>
        <taxon>Sporormiaceae</taxon>
        <taxon>Sporormia</taxon>
    </lineage>
</organism>
<feature type="compositionally biased region" description="Basic and acidic residues" evidence="1">
    <location>
        <begin position="1"/>
        <end position="22"/>
    </location>
</feature>
<dbReference type="Proteomes" id="UP000799440">
    <property type="component" value="Unassembled WGS sequence"/>
</dbReference>
<dbReference type="PANTHER" id="PTHR35895:SF1">
    <property type="entry name" value="LIPID-BINDING SERUM GLYCOPROTEIN C-TERMINAL DOMAIN-CONTAINING PROTEIN"/>
    <property type="match status" value="1"/>
</dbReference>
<dbReference type="GO" id="GO:0000329">
    <property type="term" value="C:fungal-type vacuole membrane"/>
    <property type="evidence" value="ECO:0007669"/>
    <property type="project" value="InterPro"/>
</dbReference>
<evidence type="ECO:0000256" key="1">
    <source>
        <dbReference type="SAM" id="MobiDB-lite"/>
    </source>
</evidence>
<name>A0A6A6VNC6_9PLEO</name>
<keyword evidence="2" id="KW-1133">Transmembrane helix</keyword>
<feature type="transmembrane region" description="Helical" evidence="2">
    <location>
        <begin position="52"/>
        <end position="75"/>
    </location>
</feature>
<reference evidence="3" key="1">
    <citation type="journal article" date="2020" name="Stud. Mycol.">
        <title>101 Dothideomycetes genomes: a test case for predicting lifestyles and emergence of pathogens.</title>
        <authorList>
            <person name="Haridas S."/>
            <person name="Albert R."/>
            <person name="Binder M."/>
            <person name="Bloem J."/>
            <person name="Labutti K."/>
            <person name="Salamov A."/>
            <person name="Andreopoulos B."/>
            <person name="Baker S."/>
            <person name="Barry K."/>
            <person name="Bills G."/>
            <person name="Bluhm B."/>
            <person name="Cannon C."/>
            <person name="Castanera R."/>
            <person name="Culley D."/>
            <person name="Daum C."/>
            <person name="Ezra D."/>
            <person name="Gonzalez J."/>
            <person name="Henrissat B."/>
            <person name="Kuo A."/>
            <person name="Liang C."/>
            <person name="Lipzen A."/>
            <person name="Lutzoni F."/>
            <person name="Magnuson J."/>
            <person name="Mondo S."/>
            <person name="Nolan M."/>
            <person name="Ohm R."/>
            <person name="Pangilinan J."/>
            <person name="Park H.-J."/>
            <person name="Ramirez L."/>
            <person name="Alfaro M."/>
            <person name="Sun H."/>
            <person name="Tritt A."/>
            <person name="Yoshinaga Y."/>
            <person name="Zwiers L.-H."/>
            <person name="Turgeon B."/>
            <person name="Goodwin S."/>
            <person name="Spatafora J."/>
            <person name="Crous P."/>
            <person name="Grigoriev I."/>
        </authorList>
    </citation>
    <scope>NUCLEOTIDE SEQUENCE</scope>
    <source>
        <strain evidence="3">CBS 119925</strain>
    </source>
</reference>
<proteinExistence type="predicted"/>
<dbReference type="Pfam" id="PF12505">
    <property type="entry name" value="DUF3712"/>
    <property type="match status" value="1"/>
</dbReference>
<dbReference type="InterPro" id="IPR046368">
    <property type="entry name" value="Tag1"/>
</dbReference>
<evidence type="ECO:0000313" key="4">
    <source>
        <dbReference type="Proteomes" id="UP000799440"/>
    </source>
</evidence>
<keyword evidence="2" id="KW-0472">Membrane</keyword>
<dbReference type="PANTHER" id="PTHR35895">
    <property type="entry name" value="CHROMOSOME 16, WHOLE GENOME SHOTGUN SEQUENCE"/>
    <property type="match status" value="1"/>
</dbReference>
<feature type="region of interest" description="Disordered" evidence="1">
    <location>
        <begin position="1"/>
        <end position="29"/>
    </location>
</feature>
<evidence type="ECO:0000256" key="2">
    <source>
        <dbReference type="SAM" id="Phobius"/>
    </source>
</evidence>
<dbReference type="SUPFAM" id="SSF117070">
    <property type="entry name" value="LEA14-like"/>
    <property type="match status" value="1"/>
</dbReference>
<dbReference type="OrthoDB" id="10039566at2759"/>
<accession>A0A6A6VNC6</accession>
<dbReference type="EMBL" id="MU006563">
    <property type="protein sequence ID" value="KAF2750711.1"/>
    <property type="molecule type" value="Genomic_DNA"/>
</dbReference>
<keyword evidence="4" id="KW-1185">Reference proteome</keyword>
<keyword evidence="2" id="KW-0812">Transmembrane</keyword>
<dbReference type="InterPro" id="IPR022185">
    <property type="entry name" value="DUF3712"/>
</dbReference>
<protein>
    <submittedName>
        <fullName evidence="3">Uncharacterized protein</fullName>
    </submittedName>
</protein>
<gene>
    <name evidence="3" type="ORF">M011DRAFT_455725</name>
</gene>
<sequence>MDTKHEATTTREVENGHSDVAPKKGGLMNTLYPPGPKPGAGGRIKNHCRRFWWCDLLVVAVLVLVIVLPIIYVAIPKKAQSDLNKSTLEVTSQEVTNPTPDGFKLRIVSTARSSSKFHPIIEGFPAALSLKDKEPFLRVDVPEVKANAETEIIIEMDKKIDDMERFTEYTMTVMGSEEFEVYMDGKTKIRQSGLSAIDVDYNKVIKMKGLNHLSGLKISDVKILSGKAEILEDGSNMIGRVFIPNPSVMTLDLGNVTMDLAVDGKHIGQSLLPNLKLVPGDNDVPMQAHVEQLDVISLITAKYKNGVIPLEITGNSSVHSGQHLPYFEQAIQKNVIKLDLDVAPALKDLGIELE</sequence>
<evidence type="ECO:0000313" key="3">
    <source>
        <dbReference type="EMBL" id="KAF2750711.1"/>
    </source>
</evidence>